<reference evidence="2 3" key="1">
    <citation type="journal article" date="2014" name="PLoS ONE">
        <title>Rumen cellulosomics: divergent fiber-degrading strategies revealed by comparative genome-wide analysis of six ruminococcal strains.</title>
        <authorList>
            <person name="Dassa B."/>
            <person name="Borovok I."/>
            <person name="Ruimy-Israeli V."/>
            <person name="Lamed R."/>
            <person name="Flint H.J."/>
            <person name="Duncan S.H."/>
            <person name="Henrissat B."/>
            <person name="Coutinho P."/>
            <person name="Morrison M."/>
            <person name="Mosoni P."/>
            <person name="Yeoman C.J."/>
            <person name="White B.A."/>
            <person name="Bayer E.A."/>
        </authorList>
    </citation>
    <scope>NUCLEOTIDE SEQUENCE [LARGE SCALE GENOMIC DNA]</scope>
    <source>
        <strain evidence="2 3">007c</strain>
    </source>
</reference>
<dbReference type="InterPro" id="IPR000801">
    <property type="entry name" value="Esterase-like"/>
</dbReference>
<dbReference type="Gene3D" id="3.40.50.1820">
    <property type="entry name" value="alpha/beta hydrolase"/>
    <property type="match status" value="1"/>
</dbReference>
<dbReference type="EMBL" id="ATAX01000037">
    <property type="protein sequence ID" value="EWM52183.1"/>
    <property type="molecule type" value="Genomic_DNA"/>
</dbReference>
<protein>
    <recommendedName>
        <fullName evidence="4">Esterase</fullName>
    </recommendedName>
</protein>
<dbReference type="PROSITE" id="PS51257">
    <property type="entry name" value="PROKAR_LIPOPROTEIN"/>
    <property type="match status" value="1"/>
</dbReference>
<feature type="chain" id="PRO_5038485234" description="Esterase" evidence="1">
    <location>
        <begin position="20"/>
        <end position="543"/>
    </location>
</feature>
<accession>W7UE25</accession>
<dbReference type="PANTHER" id="PTHR48098">
    <property type="entry name" value="ENTEROCHELIN ESTERASE-RELATED"/>
    <property type="match status" value="1"/>
</dbReference>
<dbReference type="InterPro" id="IPR050583">
    <property type="entry name" value="Mycobacterial_A85_antigen"/>
</dbReference>
<name>W7UE25_RUMFL</name>
<dbReference type="SUPFAM" id="SSF53474">
    <property type="entry name" value="alpha/beta-Hydrolases"/>
    <property type="match status" value="1"/>
</dbReference>
<dbReference type="InterPro" id="IPR029058">
    <property type="entry name" value="AB_hydrolase_fold"/>
</dbReference>
<evidence type="ECO:0008006" key="4">
    <source>
        <dbReference type="Google" id="ProtNLM"/>
    </source>
</evidence>
<dbReference type="AlphaFoldDB" id="W7UE25"/>
<dbReference type="eggNOG" id="COG2819">
    <property type="taxonomic scope" value="Bacteria"/>
</dbReference>
<comment type="caution">
    <text evidence="2">The sequence shown here is derived from an EMBL/GenBank/DDBJ whole genome shotgun (WGS) entry which is preliminary data.</text>
</comment>
<keyword evidence="3" id="KW-1185">Reference proteome</keyword>
<evidence type="ECO:0000256" key="1">
    <source>
        <dbReference type="SAM" id="SignalP"/>
    </source>
</evidence>
<dbReference type="Proteomes" id="UP000019365">
    <property type="component" value="Unassembled WGS sequence"/>
</dbReference>
<evidence type="ECO:0000313" key="3">
    <source>
        <dbReference type="Proteomes" id="UP000019365"/>
    </source>
</evidence>
<evidence type="ECO:0000313" key="2">
    <source>
        <dbReference type="EMBL" id="EWM52183.1"/>
    </source>
</evidence>
<dbReference type="OrthoDB" id="9784036at2"/>
<feature type="signal peptide" evidence="1">
    <location>
        <begin position="1"/>
        <end position="19"/>
    </location>
</feature>
<dbReference type="Pfam" id="PF00756">
    <property type="entry name" value="Esterase"/>
    <property type="match status" value="1"/>
</dbReference>
<dbReference type="PANTHER" id="PTHR48098:SF6">
    <property type="entry name" value="FERRI-BACILLIBACTIN ESTERASE BESA"/>
    <property type="match status" value="1"/>
</dbReference>
<organism evidence="2 3">
    <name type="scientific">Ruminococcus flavefaciens 007c</name>
    <dbReference type="NCBI Taxonomy" id="1341157"/>
    <lineage>
        <taxon>Bacteria</taxon>
        <taxon>Bacillati</taxon>
        <taxon>Bacillota</taxon>
        <taxon>Clostridia</taxon>
        <taxon>Eubacteriales</taxon>
        <taxon>Oscillospiraceae</taxon>
        <taxon>Ruminococcus</taxon>
    </lineage>
</organism>
<keyword evidence="1" id="KW-0732">Signal</keyword>
<dbReference type="PATRIC" id="fig|1341157.4.peg.3245"/>
<sequence length="543" mass="63260">MKRFIAFLLSLTLVYSAVSCSGNSSSTLKNISGTAVTDEVPAKIKLENHMTEKERSRVSSGELTVFDHMQDSQKKSSVPDDGVYLELWSEDDWIADIKEYFKDHPEELEGTTIEEFIEKNRSGFNEIHDIFINGRCFEGYRFEPFLGYDGGELRLREPSPYFCCSDGNGGYYYVDEDNNRFSEEEIQEKYDSFYAEERYLTFADFEEFKPYLKKQIERVVRIFASDMDEETIRERIEYEYNDNIAVWEAVIAGNYKTLPVGTAEKFYEEIESSSAATWEIDRRKVEEIAPYVKEYNIYDEQLDTNFVVHVTLPPDFDPQKTYPAYVLTDGVWRFNNSADLRKAMEEGKASEVIIVSIGYDYSIDGTNDEYRIKYFCDRCEDFLTFITDDLMPYLGEKYSIDYGSSTLFGHSLGGTFAHYAVFNSDKYENQPFRNYIIGSPAFWSPGFLPYTKGDEFRHEYGYFDRNDSLDKNLFICGGADEDPVYQEYYGENDSTLEGIQHLMDRLKEYGVTTAESKIYPNSEHYQFIPEMLVEVLEMYYPPQ</sequence>
<gene>
    <name evidence="2" type="ORF">RF007C_02060</name>
</gene>
<proteinExistence type="predicted"/>
<dbReference type="RefSeq" id="WP_037301701.1">
    <property type="nucleotide sequence ID" value="NZ_ATAX01000037.1"/>
</dbReference>